<keyword evidence="2" id="KW-1185">Reference proteome</keyword>
<reference evidence="1 2" key="1">
    <citation type="submission" date="2024-09" db="EMBL/GenBank/DDBJ databases">
        <title>Genome sequencing and assembly of Phytophthora oleae, isolate VK10A, causative agent of rot of olive drupes.</title>
        <authorList>
            <person name="Conti Taguali S."/>
            <person name="Riolo M."/>
            <person name="La Spada F."/>
            <person name="Cacciola S.O."/>
            <person name="Dionisio G."/>
        </authorList>
    </citation>
    <scope>NUCLEOTIDE SEQUENCE [LARGE SCALE GENOMIC DNA]</scope>
    <source>
        <strain evidence="1 2">VK10A</strain>
    </source>
</reference>
<protein>
    <submittedName>
        <fullName evidence="1">Uncharacterized protein</fullName>
    </submittedName>
</protein>
<organism evidence="1 2">
    <name type="scientific">Phytophthora oleae</name>
    <dbReference type="NCBI Taxonomy" id="2107226"/>
    <lineage>
        <taxon>Eukaryota</taxon>
        <taxon>Sar</taxon>
        <taxon>Stramenopiles</taxon>
        <taxon>Oomycota</taxon>
        <taxon>Peronosporomycetes</taxon>
        <taxon>Peronosporales</taxon>
        <taxon>Peronosporaceae</taxon>
        <taxon>Phytophthora</taxon>
    </lineage>
</organism>
<gene>
    <name evidence="1" type="ORF">V7S43_017685</name>
</gene>
<accession>A0ABD3ESN4</accession>
<name>A0ABD3ESN4_9STRA</name>
<dbReference type="Proteomes" id="UP001632037">
    <property type="component" value="Unassembled WGS sequence"/>
</dbReference>
<evidence type="ECO:0000313" key="2">
    <source>
        <dbReference type="Proteomes" id="UP001632037"/>
    </source>
</evidence>
<proteinExistence type="predicted"/>
<evidence type="ECO:0000313" key="1">
    <source>
        <dbReference type="EMBL" id="KAL3657366.1"/>
    </source>
</evidence>
<comment type="caution">
    <text evidence="1">The sequence shown here is derived from an EMBL/GenBank/DDBJ whole genome shotgun (WGS) entry which is preliminary data.</text>
</comment>
<dbReference type="EMBL" id="JBIMZQ010000065">
    <property type="protein sequence ID" value="KAL3657366.1"/>
    <property type="molecule type" value="Genomic_DNA"/>
</dbReference>
<dbReference type="AlphaFoldDB" id="A0ABD3ESN4"/>
<sequence length="84" mass="9261">MPLEYFPAFRQDIEPTARTKAAVATFSQAPVGMANEFYSSTFGTNDTSTTIIFNVFRGESEALQMQLEAAFTQKGVTPPDVYVL</sequence>